<feature type="domain" description="ShKT" evidence="3">
    <location>
        <begin position="3903"/>
        <end position="3939"/>
    </location>
</feature>
<proteinExistence type="predicted"/>
<protein>
    <submittedName>
        <fullName evidence="4">Uncharacterized protein</fullName>
    </submittedName>
</protein>
<evidence type="ECO:0000259" key="3">
    <source>
        <dbReference type="PROSITE" id="PS51670"/>
    </source>
</evidence>
<comment type="caution">
    <text evidence="1">Lacks conserved residue(s) required for the propagation of feature annotation.</text>
</comment>
<reference evidence="4 5" key="1">
    <citation type="journal article" date="2019" name="Gigascience">
        <title>Whole-genome sequence of the oriental lung fluke Paragonimus westermani.</title>
        <authorList>
            <person name="Oey H."/>
            <person name="Zakrzewski M."/>
            <person name="Narain K."/>
            <person name="Devi K.R."/>
            <person name="Agatsuma T."/>
            <person name="Nawaratna S."/>
            <person name="Gobert G.N."/>
            <person name="Jones M.K."/>
            <person name="Ragan M.A."/>
            <person name="McManus D.P."/>
            <person name="Krause L."/>
        </authorList>
    </citation>
    <scope>NUCLEOTIDE SEQUENCE [LARGE SCALE GENOMIC DNA]</scope>
    <source>
        <strain evidence="4 5">IND2009</strain>
    </source>
</reference>
<name>A0A5J4NSR7_9TREM</name>
<dbReference type="PROSITE" id="PS51670">
    <property type="entry name" value="SHKT"/>
    <property type="match status" value="1"/>
</dbReference>
<dbReference type="InterPro" id="IPR036465">
    <property type="entry name" value="vWFA_dom_sf"/>
</dbReference>
<dbReference type="PANTHER" id="PTHR24020">
    <property type="entry name" value="COLLAGEN ALPHA"/>
    <property type="match status" value="1"/>
</dbReference>
<keyword evidence="1" id="KW-1015">Disulfide bond</keyword>
<feature type="disulfide bond" evidence="1">
    <location>
        <begin position="3923"/>
        <end position="3936"/>
    </location>
</feature>
<organism evidence="4 5">
    <name type="scientific">Paragonimus westermani</name>
    <dbReference type="NCBI Taxonomy" id="34504"/>
    <lineage>
        <taxon>Eukaryota</taxon>
        <taxon>Metazoa</taxon>
        <taxon>Spiralia</taxon>
        <taxon>Lophotrochozoa</taxon>
        <taxon>Platyhelminthes</taxon>
        <taxon>Trematoda</taxon>
        <taxon>Digenea</taxon>
        <taxon>Plagiorchiida</taxon>
        <taxon>Troglotremata</taxon>
        <taxon>Troglotrematidae</taxon>
        <taxon>Paragonimus</taxon>
    </lineage>
</organism>
<dbReference type="Gene3D" id="3.40.50.410">
    <property type="entry name" value="von Willebrand factor, type A domain"/>
    <property type="match status" value="1"/>
</dbReference>
<dbReference type="SUPFAM" id="SSF53300">
    <property type="entry name" value="vWA-like"/>
    <property type="match status" value="1"/>
</dbReference>
<dbReference type="InterPro" id="IPR050525">
    <property type="entry name" value="ECM_Assembly_Org"/>
</dbReference>
<dbReference type="InterPro" id="IPR002035">
    <property type="entry name" value="VWF_A"/>
</dbReference>
<dbReference type="Proteomes" id="UP000324629">
    <property type="component" value="Unassembled WGS sequence"/>
</dbReference>
<gene>
    <name evidence="4" type="ORF">DEA37_0010304</name>
</gene>
<evidence type="ECO:0000313" key="4">
    <source>
        <dbReference type="EMBL" id="KAA3678695.1"/>
    </source>
</evidence>
<keyword evidence="5" id="KW-1185">Reference proteome</keyword>
<accession>A0A5J4NSR7</accession>
<comment type="caution">
    <text evidence="4">The sequence shown here is derived from an EMBL/GenBank/DDBJ whole genome shotgun (WGS) entry which is preliminary data.</text>
</comment>
<feature type="non-terminal residue" evidence="4">
    <location>
        <position position="4159"/>
    </location>
</feature>
<dbReference type="InterPro" id="IPR003582">
    <property type="entry name" value="ShKT_dom"/>
</dbReference>
<evidence type="ECO:0000313" key="5">
    <source>
        <dbReference type="Proteomes" id="UP000324629"/>
    </source>
</evidence>
<sequence length="4159" mass="479923">MHQQLQQHNGRVPVKFECDVKTGIGKLWSIVWEPFQCRCVKRLRLVREGVCHNEFFKKVAFVRPNDCGVKCFVKFDSDCRRAKIQWHPCNLRTGRREIHMVYYRRDNCHCVREKRVVMKPCGCAKTPAQIERKCDNLRGILHTLIMTHQWSDSSHQCVETKIVKSAPIRCPTKLFTDGHCDGQKKQWVQLGVEYQWNEKKHGCVIERSRRVRHDCQCDAPKSNKECLDGKMHEIKIIYKLNKKSATCDRVMLQSSYKPVCSSLTDLEFQMGYKHLFQRTQETRCDPSTCTRQLETYRRQYDLARCSCEWALAQTRRCTCCGCPQTEVAVRCDNHKELVGKIAHYTPQQKRCGHSCIKRVHLVKNKVDCSNYPTPPRAHWDKCDRTTCVQHFVAYFYDVRNCWCILTKKLLEQRACCCTSALRQQQRCQNGELSLVTYRFELRGGKCTEVSHAELKPVVCPSQTEMRRGDCRQDVCRQNIFEIGWRLDPTTCSCKQYRTLRGEKECCCLDKPTKREVCVGNCRVIVKEVFKHDATTERCIKENFIFRVCPKCPASHVIREECERESTCLRTERHIRYVIEDCHCRPAEQVKRVRCCCPKPVVLGSQCLEETGEMETKTVFFELTNGHCARREKIDRIPTTCLLTHQTRSVEASRCDPQTCLMPVSGPHWIRVGCRCLKQKPIRYRKCCCSNRISRTKRICKPDGAITLLTQTWRLQHEQCVPAMLTKHLDAETCPPQRITPTGPCDPISRMQTVMIESFTVKDCRCQPVYRKQIHRTCACSHLNRVSDSPICVASEGILIKKQSIHHLHQGVCQEEQRLFKKNIVCPEDEKSKTTCNPVTCDAVETIARSKRIGCRCVRQLQRVRGKCCCPSPRTEQKCLSTEDSVLMVKKISYRLDRNRHFCIPQVDQFKKEVECKEGQAHVLRRYCDRQLCHPVTLYRRVVRRQCQCGNMVRRVVNRAERCCCPPQRFNIRCYPQYGVVSRVMYRYELFNGHCITRKFVDQDQITCPHEKLTRGHCEQLTGKRIVIRRHYVKHGCECHVKIEKYDEPCGCPVPRILKQQCSTTTPIRKVFRLWFEIGPDRLEGRVQCNKRMTVLRTEPCYCKPTSIQKHCVKGELMLVRKEQHLSPQVGDSRSPTCSQKTFVKRVPVLCNDESVKMHRSACQNHRRKVVYTRTVADLQNCRCRKQAKVQFEACDCAHLDRVHQDCRNGVMFIVKESYNFKPGINHCIKSTIRGVHPVVCSEKPEMFPTGGCSIRKPNGIFRPEEIRWQEVVNCKCVVKRKQSLRLCACPEPIVSRRCLDTVNFAVYRTRFTKVMNKCVPTQDVVTTEVRCFEPAKIVGESTCEANERTSTSNSGPSCVKYIKVAVQQVKECQCRTHLLSVKQRCCVPEPKIERHCDSVRSAWITTFTNFTLAHGKVLFSSDNLVIRDRIPKVAREQQVQPVACPRPKVHEMCDPKTGLWFRSVTRFVPKACVCKPVRLVKRGKCKCPPRRESFTECAHNFQHHVVETFELIDGKCVLRRTSNRVRCACPKPVRRLYCDGEGRWVKCYTQFVLNPSTVTCRLRKHCIRWHQECPQQRTEVASECTADTGFKQTMQRVQFVVNPQTCKCEPKALKEWTEMCACDHLNRHFVRCDNGLILFKKLTNQLSSGDCIPKWHQKAKLPVCPRPIVRIRACDRNPNSPTRGLTLKLVKSFVPRNCKCVKVNRIFKKICDCKLLHKSEQTVQCRDERISYVKQLFWNLHRNKCIPGVAIYTKRTACKPEHKVRVGSCIVSPDGVGRETVVRLERNIANCKCVWKVTHTMQRICKCPKAKLTRRCASDGKHILETLVTYHLSGNKCHKMEKHSERNPCAKPGILPNPSFKLHQCNPVTCIQERLQYRTVVKNCLCVLQTLRIRDACCCPRPARPMIRCDPTRNLLMYKETQFQLRPAIGLRRAYCQPTLRLKTIGVNCGQKMQRIRIKRCDGMFQKVLILQPLVENCVCKEKVYREVKIRCGCPQKIRYLPGDCVNQWADDKWVGLRAVPVGQTTSLRINKVTCQSFVVEKRRRRCDCPKPTKTVDCERGSFRITYLTTYKLNKDLNNCEKNVHRRVEHVGYHSVIPKFILAVCPPRRVIRTPCSPENKFVQTELTNTWTHDKCICKPRVSRTNWICNCQARFPSQRLERCLPDGKHRQIEVRRWVSNGHECKPVVDKRVEKIVCPEELRVIKGECSRELLNRRRLTWLQKRPIHCSCQWHRLIHPNPSVHRVKSSVACRCRPNIVVRRCRPPTNGQPAQLRTMRIMFNVRNGECRAEHRIELGPILCPPGVYTKYGECDPLTNTRIERRVISHLNSEDCSCEQRVFERRCHCECPLPKHYVLCQRRSGLLRLVRVLHTPSKDKCTCKSKLFLRSIQVKCPLKEKIIYRGPCLQLEPSEAANQADKYRRVVWEVYHRDGCHCRIQRVIRQEPCFCTPDPKEVKRCVDDRFWEIILTKRRLTNNNGAQCARVVVSKLMKPVGDCVLSSNENLRLLVLFEVLGKPETVARCNTKTGVERVIETVPFVVNCHRRMRVRVIRRRCHCQSQVRLVSKEPCKSNCRQRLVYRRMVLTADHKCRHQYRVQQQVCCCPKPVQLPVSCNPETGLLEFRLRSFEQHDGRCVWKDRISTKQTSCPPDESLRKVRQPNGLVRTEKRIYVQENCKCVPRIHVSTDRVYCPAPTKKRHCMNPEPGLFMLETISTRWQLSNENPTCSRLDTVIDQTAVDCSTTELVKATKCQFDASRHATVRIDRLLTSSNDGCRCVPNQPAPKLHVCKCMKPTEEVKCNHRRGLIMQTVTNYELSGDATRCVPHVTKRIWKLACGPIGPRYVGNTACDPNTGLYFRLFEETQRTGCRCLKRKWRVSAQCHCPKPVSQTRCINPRLREVTVITSQMDPKGSCIQATSSHKESVDCPTPTKLLQSSADYQVESLASPPNTVKHIYACGSAGPCRQKILCNTVSAAEVVFLVDESAARRQPHYQTHVQQLLRKTIELFLLSRHTQGQVNSYRFAVIKYAWRPLIAFNLHQHTDPNRMLELVEELMFEGERAYLDRALRTVQQEVLPLKRSTAPLLLYIVTDGHDIIPSQPPVIRLIEELQNEQIQINVIAVAAEPDRLAYLGRLVTQPRTVHLISVSTPFAVKAYLDKLIETLCIRACPTNHVTESKCSRETGCVGRTYVHIYRFDQRQNQCVGTTEVKLRRCCCDNRPTRTLRVCKGNRLLFILINWQLTRQGVCTKFITKRDATASVQRSCSPPFDVRLGVCTADGHAVEVTTQRYLDNCECKKSKSTRIVRCRCEGVKKYKSCVADKFQVHVVITQQLISGECHPRKSLRQFKLINLPTQFSSIRIILRIVSPPIYFFVITTCRFSDCPPPTVFKSNCDQMTCQRRLTIVDYATRRCRCERRVQVKYETCCCRGSKSVTYEGCRHDVLKTFVEGTIEPALQNGSCVKRTRYHFEPVACPKNPQTIRHKCRHVPSPETTSKQNTLVDPALVYRLVESVWWQIKSCECHRVRQTFFEACGCDQSRIPVESQKIYRCNAVSGVLIMYDHLLKLEIDGTQPSNRAGMRLPGLTHAKCRPHYTMTSARKIVCPATKRVVTGCELADDGRKYRMVQIHRWSRKQCACVSLPIEFIDKRVCACRPKREDKRCVNSVRSDGIPQSRFIVKIMDEVHINERDADGNSRGVCKPAPIQTKVQAIACPIDNTRFRFVGHHNRDSCIVSDQRYDRVFFLQSMVHDANLARCKLVCAKMAECLSIDYYVPKRLNDRPSCVLTSVDPIALRRRVHRQSLRLGTMDTDLERWNARRCLLFRKVCIPTCPKPKTTHLSPCNCRKFYRPLDVNEESPGGSSRLSSVVHCARRTRVTYYVQTTSGHCISRKWTGMVPCPKLSGANGHVKPGVDCADTESTLWCQSQITNKLNACHDSALRKVCAKSCGLCPCLGVHVFQSKCQPPGSALETTVSYRPHPSHQLCTTAVKQRKVNCEFCPVGQFSVVHACNEQSGQRHLARVKAQLIRNTVTGEPRCEVRVKHDYLRCAGCLAEHSDRKMITACKLSPGEPDEIHPTAKLTVITEFMVNIQGCCRVQSQSLTSLYRSERTFFCGGCPPTRIEISPCHHGQRFRHIIFFTRPSAGIHKPETGCIRRIITRKEECNPSPHVHR</sequence>
<dbReference type="PROSITE" id="PS50234">
    <property type="entry name" value="VWFA"/>
    <property type="match status" value="1"/>
</dbReference>
<evidence type="ECO:0000259" key="2">
    <source>
        <dbReference type="PROSITE" id="PS50234"/>
    </source>
</evidence>
<evidence type="ECO:0000256" key="1">
    <source>
        <dbReference type="PROSITE-ProRule" id="PRU01005"/>
    </source>
</evidence>
<feature type="domain" description="VWFA" evidence="2">
    <location>
        <begin position="2971"/>
        <end position="3157"/>
    </location>
</feature>
<dbReference type="Pfam" id="PF00092">
    <property type="entry name" value="VWA"/>
    <property type="match status" value="1"/>
</dbReference>
<dbReference type="SMART" id="SM00327">
    <property type="entry name" value="VWA"/>
    <property type="match status" value="1"/>
</dbReference>
<dbReference type="EMBL" id="QNGE01000994">
    <property type="protein sequence ID" value="KAA3678695.1"/>
    <property type="molecule type" value="Genomic_DNA"/>
</dbReference>